<evidence type="ECO:0000259" key="4">
    <source>
        <dbReference type="Pfam" id="PF24244"/>
    </source>
</evidence>
<feature type="compositionally biased region" description="Basic residues" evidence="2">
    <location>
        <begin position="250"/>
        <end position="259"/>
    </location>
</feature>
<dbReference type="RefSeq" id="XP_033533943.1">
    <property type="nucleotide sequence ID" value="XM_033681289.1"/>
</dbReference>
<sequence>MAHPLDSAAKEKTPLRSWRKKYRKLKIRFENAMEDSNKLYTDEQKALSLAKRLQEQNDQLREILLEVNQSDLIPPEQAFNLNLIDSDPTTFGLSRSEIRTRMESPGEYASAILDIDHEEEFLASLDQIDPSTDAPTPDAPPSRPVKKSFTDKDLALRNPMSVINWLRRNQPEVFLQDKPSKEPKDPKEPHENGSEKSTRGIGRKRGSLTHALPSTYKPELLDDEIGFVLEEKAPAKRSRKSIEDEPYRPKGGKSSKRKRDAGDSERGGKKKARASLGSVASGAHKE</sequence>
<dbReference type="OrthoDB" id="4095124at2759"/>
<dbReference type="EMBL" id="ML975158">
    <property type="protein sequence ID" value="KAF1812312.1"/>
    <property type="molecule type" value="Genomic_DNA"/>
</dbReference>
<keyword evidence="1" id="KW-0175">Coiled coil</keyword>
<evidence type="ECO:0000313" key="6">
    <source>
        <dbReference type="Proteomes" id="UP000504638"/>
    </source>
</evidence>
<evidence type="ECO:0000313" key="7">
    <source>
        <dbReference type="RefSeq" id="XP_033533943.1"/>
    </source>
</evidence>
<feature type="domain" description="INO80 complex subunit 3 N-terminal" evidence="3">
    <location>
        <begin position="16"/>
        <end position="83"/>
    </location>
</feature>
<dbReference type="Pfam" id="PF24244">
    <property type="entry name" value="Iec3-like_M"/>
    <property type="match status" value="1"/>
</dbReference>
<evidence type="ECO:0000256" key="1">
    <source>
        <dbReference type="SAM" id="Coils"/>
    </source>
</evidence>
<evidence type="ECO:0008006" key="8">
    <source>
        <dbReference type="Google" id="ProtNLM"/>
    </source>
</evidence>
<dbReference type="AlphaFoldDB" id="A0A6G1G2U4"/>
<protein>
    <recommendedName>
        <fullName evidence="8">IEC3 subunit of the Ino80 complex, chromatin re-modelling-domain-containing protein</fullName>
    </recommendedName>
</protein>
<reference evidence="5 7" key="1">
    <citation type="submission" date="2020-01" db="EMBL/GenBank/DDBJ databases">
        <authorList>
            <consortium name="DOE Joint Genome Institute"/>
            <person name="Haridas S."/>
            <person name="Albert R."/>
            <person name="Binder M."/>
            <person name="Bloem J."/>
            <person name="Labutti K."/>
            <person name="Salamov A."/>
            <person name="Andreopoulos B."/>
            <person name="Baker S.E."/>
            <person name="Barry K."/>
            <person name="Bills G."/>
            <person name="Bluhm B.H."/>
            <person name="Cannon C."/>
            <person name="Castanera R."/>
            <person name="Culley D.E."/>
            <person name="Daum C."/>
            <person name="Ezra D."/>
            <person name="Gonzalez J.B."/>
            <person name="Henrissat B."/>
            <person name="Kuo A."/>
            <person name="Liang C."/>
            <person name="Lipzen A."/>
            <person name="Lutzoni F."/>
            <person name="Magnuson J."/>
            <person name="Mondo S."/>
            <person name="Nolan M."/>
            <person name="Ohm R."/>
            <person name="Pangilinan J."/>
            <person name="Park H.-J."/>
            <person name="Ramirez L."/>
            <person name="Alfaro M."/>
            <person name="Sun H."/>
            <person name="Tritt A."/>
            <person name="Yoshinaga Y."/>
            <person name="Zwiers L.-H."/>
            <person name="Turgeon B.G."/>
            <person name="Goodwin S.B."/>
            <person name="Spatafora J.W."/>
            <person name="Crous P.W."/>
            <person name="Grigoriev I.V."/>
        </authorList>
    </citation>
    <scope>NUCLEOTIDE SEQUENCE</scope>
    <source>
        <strain evidence="5 7">CBS 781.70</strain>
    </source>
</reference>
<dbReference type="Proteomes" id="UP000504638">
    <property type="component" value="Unplaced"/>
</dbReference>
<evidence type="ECO:0000313" key="5">
    <source>
        <dbReference type="EMBL" id="KAF1812312.1"/>
    </source>
</evidence>
<dbReference type="GO" id="GO:0031011">
    <property type="term" value="C:Ino80 complex"/>
    <property type="evidence" value="ECO:0007669"/>
    <property type="project" value="InterPro"/>
</dbReference>
<feature type="region of interest" description="Disordered" evidence="2">
    <location>
        <begin position="171"/>
        <end position="286"/>
    </location>
</feature>
<name>A0A6G1G2U4_9PEZI</name>
<organism evidence="5">
    <name type="scientific">Eremomyces bilateralis CBS 781.70</name>
    <dbReference type="NCBI Taxonomy" id="1392243"/>
    <lineage>
        <taxon>Eukaryota</taxon>
        <taxon>Fungi</taxon>
        <taxon>Dikarya</taxon>
        <taxon>Ascomycota</taxon>
        <taxon>Pezizomycotina</taxon>
        <taxon>Dothideomycetes</taxon>
        <taxon>Dothideomycetes incertae sedis</taxon>
        <taxon>Eremomycetales</taxon>
        <taxon>Eremomycetaceae</taxon>
        <taxon>Eremomyces</taxon>
    </lineage>
</organism>
<gene>
    <name evidence="5 7" type="ORF">P152DRAFT_474016</name>
</gene>
<feature type="compositionally biased region" description="Basic and acidic residues" evidence="2">
    <location>
        <begin position="178"/>
        <end position="198"/>
    </location>
</feature>
<dbReference type="InterPro" id="IPR055449">
    <property type="entry name" value="Iec3-like_M"/>
</dbReference>
<keyword evidence="6" id="KW-1185">Reference proteome</keyword>
<reference evidence="7" key="2">
    <citation type="submission" date="2020-04" db="EMBL/GenBank/DDBJ databases">
        <authorList>
            <consortium name="NCBI Genome Project"/>
        </authorList>
    </citation>
    <scope>NUCLEOTIDE SEQUENCE</scope>
    <source>
        <strain evidence="7">CBS 781.70</strain>
    </source>
</reference>
<evidence type="ECO:0000256" key="2">
    <source>
        <dbReference type="SAM" id="MobiDB-lite"/>
    </source>
</evidence>
<dbReference type="GeneID" id="54421859"/>
<dbReference type="InterPro" id="IPR032742">
    <property type="entry name" value="Iec3_N"/>
</dbReference>
<feature type="region of interest" description="Disordered" evidence="2">
    <location>
        <begin position="128"/>
        <end position="149"/>
    </location>
</feature>
<feature type="coiled-coil region" evidence="1">
    <location>
        <begin position="15"/>
        <end position="70"/>
    </location>
</feature>
<dbReference type="Pfam" id="PF14612">
    <property type="entry name" value="Ino80_Iec3"/>
    <property type="match status" value="1"/>
</dbReference>
<accession>A0A6G1G2U4</accession>
<proteinExistence type="predicted"/>
<feature type="compositionally biased region" description="Basic and acidic residues" evidence="2">
    <location>
        <begin position="229"/>
        <end position="248"/>
    </location>
</feature>
<evidence type="ECO:0000259" key="3">
    <source>
        <dbReference type="Pfam" id="PF14612"/>
    </source>
</evidence>
<feature type="domain" description="INO80 complex subunit 3-like middle region" evidence="4">
    <location>
        <begin position="102"/>
        <end position="178"/>
    </location>
</feature>
<dbReference type="GO" id="GO:0006338">
    <property type="term" value="P:chromatin remodeling"/>
    <property type="evidence" value="ECO:0007669"/>
    <property type="project" value="InterPro"/>
</dbReference>
<reference evidence="7" key="3">
    <citation type="submission" date="2025-04" db="UniProtKB">
        <authorList>
            <consortium name="RefSeq"/>
        </authorList>
    </citation>
    <scope>IDENTIFICATION</scope>
    <source>
        <strain evidence="7">CBS 781.70</strain>
    </source>
</reference>